<accession>A0A9N9WI28</accession>
<reference evidence="1" key="1">
    <citation type="submission" date="2021-12" db="EMBL/GenBank/DDBJ databases">
        <authorList>
            <person name="King R."/>
        </authorList>
    </citation>
    <scope>NUCLEOTIDE SEQUENCE</scope>
</reference>
<name>A0A9N9WI28_9NEOP</name>
<evidence type="ECO:0000313" key="1">
    <source>
        <dbReference type="EMBL" id="CAG9791696.1"/>
    </source>
</evidence>
<dbReference type="AlphaFoldDB" id="A0A9N9WI28"/>
<reference evidence="1" key="2">
    <citation type="submission" date="2022-10" db="EMBL/GenBank/DDBJ databases">
        <authorList>
            <consortium name="ENA_rothamsted_submissions"/>
            <consortium name="culmorum"/>
            <person name="King R."/>
        </authorList>
    </citation>
    <scope>NUCLEOTIDE SEQUENCE</scope>
</reference>
<keyword evidence="2" id="KW-1185">Reference proteome</keyword>
<organism evidence="1 2">
    <name type="scientific">Diatraea saccharalis</name>
    <name type="common">sugarcane borer</name>
    <dbReference type="NCBI Taxonomy" id="40085"/>
    <lineage>
        <taxon>Eukaryota</taxon>
        <taxon>Metazoa</taxon>
        <taxon>Ecdysozoa</taxon>
        <taxon>Arthropoda</taxon>
        <taxon>Hexapoda</taxon>
        <taxon>Insecta</taxon>
        <taxon>Pterygota</taxon>
        <taxon>Neoptera</taxon>
        <taxon>Endopterygota</taxon>
        <taxon>Lepidoptera</taxon>
        <taxon>Glossata</taxon>
        <taxon>Ditrysia</taxon>
        <taxon>Pyraloidea</taxon>
        <taxon>Crambidae</taxon>
        <taxon>Crambinae</taxon>
        <taxon>Diatraea</taxon>
    </lineage>
</organism>
<proteinExistence type="predicted"/>
<protein>
    <submittedName>
        <fullName evidence="1">Uncharacterized protein</fullName>
    </submittedName>
</protein>
<evidence type="ECO:0000313" key="2">
    <source>
        <dbReference type="Proteomes" id="UP001153714"/>
    </source>
</evidence>
<dbReference type="OrthoDB" id="6782675at2759"/>
<dbReference type="EMBL" id="OU893334">
    <property type="protein sequence ID" value="CAG9791696.1"/>
    <property type="molecule type" value="Genomic_DNA"/>
</dbReference>
<gene>
    <name evidence="1" type="ORF">DIATSA_LOCUS9294</name>
</gene>
<sequence>MSSKYCGITNCMYHASITKNGTSHSPVSTCCTSYMKGVTNKIGRILKRASNNTYFQPPKKINQFLRPVKCNPLLSCSCIQTRMRLWALIDRVDKEEHRKSRYIQLTLSIGAQ</sequence>
<dbReference type="Proteomes" id="UP001153714">
    <property type="component" value="Chromosome 3"/>
</dbReference>